<evidence type="ECO:0000313" key="2">
    <source>
        <dbReference type="Ensembl" id="ENSKMAP00000006270.1"/>
    </source>
</evidence>
<feature type="region of interest" description="Disordered" evidence="1">
    <location>
        <begin position="312"/>
        <end position="331"/>
    </location>
</feature>
<proteinExistence type="predicted"/>
<organism evidence="2 3">
    <name type="scientific">Kryptolebias marmoratus</name>
    <name type="common">Mangrove killifish</name>
    <name type="synonym">Rivulus marmoratus</name>
    <dbReference type="NCBI Taxonomy" id="37003"/>
    <lineage>
        <taxon>Eukaryota</taxon>
        <taxon>Metazoa</taxon>
        <taxon>Chordata</taxon>
        <taxon>Craniata</taxon>
        <taxon>Vertebrata</taxon>
        <taxon>Euteleostomi</taxon>
        <taxon>Actinopterygii</taxon>
        <taxon>Neopterygii</taxon>
        <taxon>Teleostei</taxon>
        <taxon>Neoteleostei</taxon>
        <taxon>Acanthomorphata</taxon>
        <taxon>Ovalentaria</taxon>
        <taxon>Atherinomorphae</taxon>
        <taxon>Cyprinodontiformes</taxon>
        <taxon>Rivulidae</taxon>
        <taxon>Kryptolebias</taxon>
    </lineage>
</organism>
<reference evidence="2" key="1">
    <citation type="submission" date="2025-08" db="UniProtKB">
        <authorList>
            <consortium name="Ensembl"/>
        </authorList>
    </citation>
    <scope>IDENTIFICATION</scope>
</reference>
<name>A0A3Q2ZSZ9_KRYMA</name>
<dbReference type="STRING" id="37003.ENSKMAP00000006270"/>
<reference evidence="2" key="2">
    <citation type="submission" date="2025-09" db="UniProtKB">
        <authorList>
            <consortium name="Ensembl"/>
        </authorList>
    </citation>
    <scope>IDENTIFICATION</scope>
</reference>
<evidence type="ECO:0000256" key="1">
    <source>
        <dbReference type="SAM" id="MobiDB-lite"/>
    </source>
</evidence>
<protein>
    <submittedName>
        <fullName evidence="2">Uncharacterized protein</fullName>
    </submittedName>
</protein>
<dbReference type="Proteomes" id="UP000264800">
    <property type="component" value="Unplaced"/>
</dbReference>
<feature type="compositionally biased region" description="Basic and acidic residues" evidence="1">
    <location>
        <begin position="315"/>
        <end position="326"/>
    </location>
</feature>
<dbReference type="Ensembl" id="ENSKMAT00000006378.1">
    <property type="protein sequence ID" value="ENSKMAP00000006270.1"/>
    <property type="gene ID" value="ENSKMAG00000004700.1"/>
</dbReference>
<evidence type="ECO:0000313" key="3">
    <source>
        <dbReference type="Proteomes" id="UP000264800"/>
    </source>
</evidence>
<dbReference type="GeneTree" id="ENSGT00940000176969"/>
<sequence length="368" mass="41330">AVGSKSHDRFESLELKRFVRSSLSSNHGQEVRSLASSTSWSFLSDTLIRRYVISRTISCRRCGFFCHCTILSSFVLQLFADDKVTVSDGNINFGVMCTPGACAAKLQQEVLHAVTTCQLDAVCVLAPLNNLTASINRDEAGWEFEQYLLTVCSRFYFPLVFCTGMVPQYHRRSAKLGIPFYPIADDINLGRHELCDDHGMPILNQLMWIAAYQFVEKSEPKIVPCVVVKGVERPPPPPSSEWTTVTSGRKVRVIYICLGTTSCHSSKKRVVPDKMDGTPVALKECYIKLNPVSFSADMLVVMEKVSPSALGDVHTGNETKPVEHPKKPAVSRTRRVRQQVCKTVKRVKLSEHQLERFCNVFFLLLFIF</sequence>
<accession>A0A3Q2ZSZ9</accession>
<keyword evidence="3" id="KW-1185">Reference proteome</keyword>
<dbReference type="AlphaFoldDB" id="A0A3Q2ZSZ9"/>